<dbReference type="EMBL" id="CAJVCH010243021">
    <property type="protein sequence ID" value="CAG7733103.1"/>
    <property type="molecule type" value="Genomic_DNA"/>
</dbReference>
<dbReference type="AlphaFoldDB" id="A0A8J2K4C7"/>
<dbReference type="OrthoDB" id="66599at2759"/>
<evidence type="ECO:0000313" key="3">
    <source>
        <dbReference type="EMBL" id="CAG7733103.1"/>
    </source>
</evidence>
<feature type="compositionally biased region" description="Low complexity" evidence="1">
    <location>
        <begin position="371"/>
        <end position="382"/>
    </location>
</feature>
<sequence length="753" mass="85489">DLHRRFVCTQRNFLRDLAVNNWICRIKTTGTTTKRNLNRSNTANPNFQIMLERIQFRVISTTSEETGFPSSELERHGPTINGWKSSKAASPSLSQHELILQLESKARLGHIQLLAHQYLIPEKIELYIGEYLQENVDSNEPGKVDLEKIHFILLGHVTMSTNQSTGFKARELKSISVDCKGAFMKLLLHGDYPNKYNRHHQVALVALNLLGEKLDDDDDEMTKSASLITFEEMNQSDRDKSLFSPFDDLAFTMYIDTEVQQLVRKMDLKKQEAVLDERFDYASKLKSTMELLRKSGEMLAKYQLEKQIAANREDFQRAKEKKVQMDTYRENLYKTLRVKELLEPNGRLTENDEPGKILGVAGMTRSVTELSIPSQPSISAASTPESNTTSGRFSSRLTTPDEEKKESGYYSNDEPKFPPVFVKKRKPVVSVEREPREEKPPPQPVCPKPSNMSDRARRYAALPIQVFGEALVEKIFSKNFAVKEDGLRCLQRLLSDYRRGDKTISMSFICSAESDPPSKIFRAASLLLQRTIKDTIFSVFNLTIETLILLMDDFTKKHRLAASELSQGLERILPELLSKSGDIALGKNKVAVGCILRLQAVPHIRSLHVISGNLTKPFDVPVHPRLAQSKTEMVEELLGKYGLSADKTSGMTARDYVEFSVSALNQPSDGVRRVAERIIIVLYHTHPKLVRQYLPLEEDVSPKNIQYRQIFQQFDKIDKERKDGGPNFTAIMKDLKGCGTMSSMASSVYIPKM</sequence>
<dbReference type="PANTHER" id="PTHR13371:SF0">
    <property type="entry name" value="CENTROSOMAL PROTEIN OF 104 KDA"/>
    <property type="match status" value="1"/>
</dbReference>
<reference evidence="3" key="1">
    <citation type="submission" date="2021-06" db="EMBL/GenBank/DDBJ databases">
        <authorList>
            <person name="Hodson N. C."/>
            <person name="Mongue J. A."/>
            <person name="Jaron S. K."/>
        </authorList>
    </citation>
    <scope>NUCLEOTIDE SEQUENCE</scope>
</reference>
<feature type="region of interest" description="Disordered" evidence="1">
    <location>
        <begin position="371"/>
        <end position="452"/>
    </location>
</feature>
<proteinExistence type="predicted"/>
<feature type="compositionally biased region" description="Polar residues" evidence="1">
    <location>
        <begin position="383"/>
        <end position="398"/>
    </location>
</feature>
<dbReference type="Proteomes" id="UP000708208">
    <property type="component" value="Unassembled WGS sequence"/>
</dbReference>
<feature type="domain" description="Centrosomal protein CEP104 N-terminal" evidence="2">
    <location>
        <begin position="82"/>
        <end position="211"/>
    </location>
</feature>
<comment type="caution">
    <text evidence="3">The sequence shown here is derived from an EMBL/GenBank/DDBJ whole genome shotgun (WGS) entry which is preliminary data.</text>
</comment>
<keyword evidence="4" id="KW-1185">Reference proteome</keyword>
<organism evidence="3 4">
    <name type="scientific">Allacma fusca</name>
    <dbReference type="NCBI Taxonomy" id="39272"/>
    <lineage>
        <taxon>Eukaryota</taxon>
        <taxon>Metazoa</taxon>
        <taxon>Ecdysozoa</taxon>
        <taxon>Arthropoda</taxon>
        <taxon>Hexapoda</taxon>
        <taxon>Collembola</taxon>
        <taxon>Symphypleona</taxon>
        <taxon>Sminthuridae</taxon>
        <taxon>Allacma</taxon>
    </lineage>
</organism>
<feature type="non-terminal residue" evidence="3">
    <location>
        <position position="1"/>
    </location>
</feature>
<protein>
    <recommendedName>
        <fullName evidence="2">Centrosomal protein CEP104 N-terminal domain-containing protein</fullName>
    </recommendedName>
</protein>
<dbReference type="Pfam" id="PF21040">
    <property type="entry name" value="CEP104-like_TOG"/>
    <property type="match status" value="1"/>
</dbReference>
<dbReference type="PANTHER" id="PTHR13371">
    <property type="entry name" value="GLYCINE-, GLUTAMATE-, THIENYLCYCLOHEXYLPIPERIDINE-BINDING PROTEIN"/>
    <property type="match status" value="1"/>
</dbReference>
<evidence type="ECO:0000313" key="4">
    <source>
        <dbReference type="Proteomes" id="UP000708208"/>
    </source>
</evidence>
<name>A0A8J2K4C7_9HEXA</name>
<evidence type="ECO:0000259" key="2">
    <source>
        <dbReference type="Pfam" id="PF21038"/>
    </source>
</evidence>
<feature type="compositionally biased region" description="Basic and acidic residues" evidence="1">
    <location>
        <begin position="431"/>
        <end position="440"/>
    </location>
</feature>
<accession>A0A8J2K4C7</accession>
<evidence type="ECO:0000256" key="1">
    <source>
        <dbReference type="SAM" id="MobiDB-lite"/>
    </source>
</evidence>
<dbReference type="Pfam" id="PF21038">
    <property type="entry name" value="CEP104_N"/>
    <property type="match status" value="1"/>
</dbReference>
<dbReference type="GO" id="GO:0005929">
    <property type="term" value="C:cilium"/>
    <property type="evidence" value="ECO:0007669"/>
    <property type="project" value="TreeGrafter"/>
</dbReference>
<dbReference type="InterPro" id="IPR048739">
    <property type="entry name" value="CEP104_N"/>
</dbReference>
<gene>
    <name evidence="3" type="ORF">AFUS01_LOCUS21570</name>
</gene>
<dbReference type="InterPro" id="IPR052607">
    <property type="entry name" value="CEP104-like"/>
</dbReference>